<dbReference type="EC" id="5.2.1.8" evidence="6"/>
<comment type="catalytic activity">
    <reaction evidence="1 5 6">
        <text>[protein]-peptidylproline (omega=180) = [protein]-peptidylproline (omega=0)</text>
        <dbReference type="Rhea" id="RHEA:16237"/>
        <dbReference type="Rhea" id="RHEA-COMP:10747"/>
        <dbReference type="Rhea" id="RHEA-COMP:10748"/>
        <dbReference type="ChEBI" id="CHEBI:83833"/>
        <dbReference type="ChEBI" id="CHEBI:83834"/>
        <dbReference type="EC" id="5.2.1.8"/>
    </reaction>
</comment>
<keyword evidence="8" id="KW-0472">Membrane</keyword>
<evidence type="ECO:0000256" key="4">
    <source>
        <dbReference type="ARBA" id="ARBA00023235"/>
    </source>
</evidence>
<evidence type="ECO:0000313" key="10">
    <source>
        <dbReference type="EMBL" id="TXC63524.1"/>
    </source>
</evidence>
<dbReference type="EMBL" id="VOQQ01000001">
    <property type="protein sequence ID" value="TXC63524.1"/>
    <property type="molecule type" value="Genomic_DNA"/>
</dbReference>
<evidence type="ECO:0000313" key="11">
    <source>
        <dbReference type="Proteomes" id="UP000321249"/>
    </source>
</evidence>
<dbReference type="OrthoDB" id="9812109at2"/>
<evidence type="ECO:0000256" key="1">
    <source>
        <dbReference type="ARBA" id="ARBA00000971"/>
    </source>
</evidence>
<evidence type="ECO:0000256" key="6">
    <source>
        <dbReference type="RuleBase" id="RU003915"/>
    </source>
</evidence>
<evidence type="ECO:0000256" key="8">
    <source>
        <dbReference type="SAM" id="Phobius"/>
    </source>
</evidence>
<name>A0A5C6TSZ1_9SPHN</name>
<feature type="transmembrane region" description="Helical" evidence="8">
    <location>
        <begin position="20"/>
        <end position="38"/>
    </location>
</feature>
<keyword evidence="8" id="KW-1133">Transmembrane helix</keyword>
<keyword evidence="8" id="KW-0812">Transmembrane</keyword>
<feature type="compositionally biased region" description="Low complexity" evidence="7">
    <location>
        <begin position="194"/>
        <end position="211"/>
    </location>
</feature>
<dbReference type="InterPro" id="IPR001179">
    <property type="entry name" value="PPIase_FKBP_dom"/>
</dbReference>
<dbReference type="PANTHER" id="PTHR43811">
    <property type="entry name" value="FKBP-TYPE PEPTIDYL-PROLYL CIS-TRANS ISOMERASE FKPA"/>
    <property type="match status" value="1"/>
</dbReference>
<dbReference type="RefSeq" id="WP_147042931.1">
    <property type="nucleotide sequence ID" value="NZ_BAABIR010000003.1"/>
</dbReference>
<evidence type="ECO:0000256" key="3">
    <source>
        <dbReference type="ARBA" id="ARBA00023110"/>
    </source>
</evidence>
<comment type="similarity">
    <text evidence="2 6">Belongs to the FKBP-type PPIase family.</text>
</comment>
<proteinExistence type="inferred from homology"/>
<dbReference type="Pfam" id="PF00254">
    <property type="entry name" value="FKBP_C"/>
    <property type="match status" value="1"/>
</dbReference>
<dbReference type="AlphaFoldDB" id="A0A5C6TSZ1"/>
<dbReference type="Proteomes" id="UP000321249">
    <property type="component" value="Unassembled WGS sequence"/>
</dbReference>
<organism evidence="10 11">
    <name type="scientific">Allosphingosinicella ginsenosidimutans</name>
    <dbReference type="NCBI Taxonomy" id="1176539"/>
    <lineage>
        <taxon>Bacteria</taxon>
        <taxon>Pseudomonadati</taxon>
        <taxon>Pseudomonadota</taxon>
        <taxon>Alphaproteobacteria</taxon>
        <taxon>Sphingomonadales</taxon>
        <taxon>Sphingomonadaceae</taxon>
        <taxon>Allosphingosinicella</taxon>
    </lineage>
</organism>
<dbReference type="Gene3D" id="3.10.50.40">
    <property type="match status" value="1"/>
</dbReference>
<feature type="region of interest" description="Disordered" evidence="7">
    <location>
        <begin position="165"/>
        <end position="211"/>
    </location>
</feature>
<accession>A0A5C6TSZ1</accession>
<evidence type="ECO:0000256" key="7">
    <source>
        <dbReference type="SAM" id="MobiDB-lite"/>
    </source>
</evidence>
<sequence>MSNVTAVPIRPLAKGSIVKLWIALIVLVLAAGAIAWWGTAPLQVTTTQSGLRFRVIHEGTGEPATDQDVVLLRYQLHVTGPSNPVIQDSDESGQPVPLSAGSVVPGMAEAIRMMRAGGTYEFWMPPHLGYAGRLPPGAPFGPMDTLYFKVRVVQIGRGMAALQQMMGRPQGGPPGGEAQENMRELESGHGNPHAGAPETAAPPTGTGNSQN</sequence>
<dbReference type="SUPFAM" id="SSF54534">
    <property type="entry name" value="FKBP-like"/>
    <property type="match status" value="1"/>
</dbReference>
<dbReference type="GO" id="GO:0003755">
    <property type="term" value="F:peptidyl-prolyl cis-trans isomerase activity"/>
    <property type="evidence" value="ECO:0007669"/>
    <property type="project" value="UniProtKB-UniRule"/>
</dbReference>
<gene>
    <name evidence="10" type="ORF">FRZ32_07530</name>
</gene>
<feature type="domain" description="PPIase FKBP-type" evidence="9">
    <location>
        <begin position="67"/>
        <end position="156"/>
    </location>
</feature>
<dbReference type="PROSITE" id="PS50059">
    <property type="entry name" value="FKBP_PPIASE"/>
    <property type="match status" value="1"/>
</dbReference>
<protein>
    <recommendedName>
        <fullName evidence="6">Peptidyl-prolyl cis-trans isomerase</fullName>
        <ecNumber evidence="6">5.2.1.8</ecNumber>
    </recommendedName>
</protein>
<evidence type="ECO:0000256" key="5">
    <source>
        <dbReference type="PROSITE-ProRule" id="PRU00277"/>
    </source>
</evidence>
<comment type="caution">
    <text evidence="10">The sequence shown here is derived from an EMBL/GenBank/DDBJ whole genome shotgun (WGS) entry which is preliminary data.</text>
</comment>
<evidence type="ECO:0000256" key="2">
    <source>
        <dbReference type="ARBA" id="ARBA00006577"/>
    </source>
</evidence>
<evidence type="ECO:0000259" key="9">
    <source>
        <dbReference type="PROSITE" id="PS50059"/>
    </source>
</evidence>
<reference evidence="10 11" key="1">
    <citation type="journal article" date="2015" name="J. Microbiol.">
        <title>Sphingosinicella ginsenosidimutans sp. nov., with ginsenoside converting activity.</title>
        <authorList>
            <person name="Kim J.K."/>
            <person name="Kang M.S."/>
            <person name="Park S.C."/>
            <person name="Kim K.M."/>
            <person name="Choi K."/>
            <person name="Yoon M.H."/>
            <person name="Im W.T."/>
        </authorList>
    </citation>
    <scope>NUCLEOTIDE SEQUENCE [LARGE SCALE GENOMIC DNA]</scope>
    <source>
        <strain evidence="10 11">BS-11</strain>
    </source>
</reference>
<dbReference type="InterPro" id="IPR046357">
    <property type="entry name" value="PPIase_dom_sf"/>
</dbReference>
<keyword evidence="3 5" id="KW-0697">Rotamase</keyword>
<dbReference type="PANTHER" id="PTHR43811:SF57">
    <property type="entry name" value="FKBP-TYPE PEPTIDYL-PROLYL CIS-TRANS ISOMERASE FKPA-RELATED"/>
    <property type="match status" value="1"/>
</dbReference>
<keyword evidence="4 5" id="KW-0413">Isomerase</keyword>
<keyword evidence="11" id="KW-1185">Reference proteome</keyword>